<evidence type="ECO:0000313" key="4">
    <source>
        <dbReference type="EMBL" id="RMY73819.1"/>
    </source>
</evidence>
<feature type="chain" id="PRO_5018110845" description="CREG-like beta-barrel domain-containing protein" evidence="2">
    <location>
        <begin position="17"/>
        <end position="276"/>
    </location>
</feature>
<protein>
    <recommendedName>
        <fullName evidence="3">CREG-like beta-barrel domain-containing protein</fullName>
    </recommendedName>
</protein>
<sequence>MVHSLWLAALASTASARSLLLPPILQQDPAYQHDPSSLKQEEDEPFHFPTVHESAVMARRIMHLSSLSTLVTTFPVNSTTTTPSSSDSSDFTSQDLSAWQSRPDDLAGSPIGLMEYYSDCEPDTGNPTLLAIDIATPYRNFAQGSNISMEIRWWPRQSTHYISSNIHAKAREDDEIPTPHTPAALPRFSLHGYLEPIPAGDLARHLVPACFMRTHPDSALWQPGNDIHSSQYVRFVVEHVYWFGGFGDRARIQWLPVEEWRGVTREEVEECRLPGE</sequence>
<dbReference type="InterPro" id="IPR055343">
    <property type="entry name" value="CREG_beta-barrel"/>
</dbReference>
<dbReference type="SUPFAM" id="SSF50475">
    <property type="entry name" value="FMN-binding split barrel"/>
    <property type="match status" value="1"/>
</dbReference>
<name>A0A3M7EAZ9_HORWE</name>
<dbReference type="InterPro" id="IPR012349">
    <property type="entry name" value="Split_barrel_FMN-bd"/>
</dbReference>
<proteinExistence type="predicted"/>
<dbReference type="AlphaFoldDB" id="A0A3M7EAZ9"/>
<feature type="compositionally biased region" description="Low complexity" evidence="1">
    <location>
        <begin position="77"/>
        <end position="93"/>
    </location>
</feature>
<dbReference type="Proteomes" id="UP000269539">
    <property type="component" value="Unassembled WGS sequence"/>
</dbReference>
<dbReference type="Pfam" id="PF13883">
    <property type="entry name" value="CREG_beta-barrel"/>
    <property type="match status" value="1"/>
</dbReference>
<dbReference type="PANTHER" id="PTHR37273">
    <property type="entry name" value="CHROMOSOME 8, WHOLE GENOME SHOTGUN SEQUENCE"/>
    <property type="match status" value="1"/>
</dbReference>
<feature type="domain" description="CREG-like beta-barrel" evidence="3">
    <location>
        <begin position="101"/>
        <end position="260"/>
    </location>
</feature>
<comment type="caution">
    <text evidence="4">The sequence shown here is derived from an EMBL/GenBank/DDBJ whole genome shotgun (WGS) entry which is preliminary data.</text>
</comment>
<evidence type="ECO:0000256" key="2">
    <source>
        <dbReference type="SAM" id="SignalP"/>
    </source>
</evidence>
<evidence type="ECO:0000256" key="1">
    <source>
        <dbReference type="SAM" id="MobiDB-lite"/>
    </source>
</evidence>
<feature type="region of interest" description="Disordered" evidence="1">
    <location>
        <begin position="77"/>
        <end position="103"/>
    </location>
</feature>
<dbReference type="EMBL" id="QWIO01001337">
    <property type="protein sequence ID" value="RMY73819.1"/>
    <property type="molecule type" value="Genomic_DNA"/>
</dbReference>
<keyword evidence="2" id="KW-0732">Signal</keyword>
<evidence type="ECO:0000313" key="5">
    <source>
        <dbReference type="Proteomes" id="UP000269539"/>
    </source>
</evidence>
<reference evidence="4 5" key="1">
    <citation type="journal article" date="2018" name="BMC Genomics">
        <title>Genomic evidence for intraspecific hybridization in a clonal and extremely halotolerant yeast.</title>
        <authorList>
            <person name="Gostincar C."/>
            <person name="Stajich J.E."/>
            <person name="Zupancic J."/>
            <person name="Zalar P."/>
            <person name="Gunde-Cimerman N."/>
        </authorList>
    </citation>
    <scope>NUCLEOTIDE SEQUENCE [LARGE SCALE GENOMIC DNA]</scope>
    <source>
        <strain evidence="4 5">EXF-10513</strain>
    </source>
</reference>
<dbReference type="PANTHER" id="PTHR37273:SF1">
    <property type="entry name" value="ADL397C-AP"/>
    <property type="match status" value="1"/>
</dbReference>
<organism evidence="4 5">
    <name type="scientific">Hortaea werneckii</name>
    <name type="common">Black yeast</name>
    <name type="synonym">Cladosporium werneckii</name>
    <dbReference type="NCBI Taxonomy" id="91943"/>
    <lineage>
        <taxon>Eukaryota</taxon>
        <taxon>Fungi</taxon>
        <taxon>Dikarya</taxon>
        <taxon>Ascomycota</taxon>
        <taxon>Pezizomycotina</taxon>
        <taxon>Dothideomycetes</taxon>
        <taxon>Dothideomycetidae</taxon>
        <taxon>Mycosphaerellales</taxon>
        <taxon>Teratosphaeriaceae</taxon>
        <taxon>Hortaea</taxon>
    </lineage>
</organism>
<evidence type="ECO:0000259" key="3">
    <source>
        <dbReference type="Pfam" id="PF13883"/>
    </source>
</evidence>
<gene>
    <name evidence="4" type="ORF">D0864_10143</name>
</gene>
<dbReference type="Gene3D" id="2.30.110.10">
    <property type="entry name" value="Electron Transport, Fmn-binding Protein, Chain A"/>
    <property type="match status" value="1"/>
</dbReference>
<feature type="signal peptide" evidence="2">
    <location>
        <begin position="1"/>
        <end position="16"/>
    </location>
</feature>
<dbReference type="VEuPathDB" id="FungiDB:BTJ68_14063"/>
<accession>A0A3M7EAZ9</accession>